<dbReference type="EMBL" id="JAAAHS010000195">
    <property type="protein sequence ID" value="NBE54162.1"/>
    <property type="molecule type" value="Genomic_DNA"/>
</dbReference>
<keyword evidence="2" id="KW-1133">Transmembrane helix</keyword>
<proteinExistence type="predicted"/>
<feature type="region of interest" description="Disordered" evidence="1">
    <location>
        <begin position="64"/>
        <end position="86"/>
    </location>
</feature>
<keyword evidence="4" id="KW-1185">Reference proteome</keyword>
<reference evidence="3" key="1">
    <citation type="submission" date="2020-01" db="EMBL/GenBank/DDBJ databases">
        <title>Whole-genome analyses of novel actinobacteria.</title>
        <authorList>
            <person name="Sahin N."/>
        </authorList>
    </citation>
    <scope>NUCLEOTIDE SEQUENCE</scope>
    <source>
        <strain evidence="3">YC537</strain>
    </source>
</reference>
<keyword evidence="2" id="KW-0472">Membrane</keyword>
<protein>
    <submittedName>
        <fullName evidence="3">Uncharacterized protein</fullName>
    </submittedName>
</protein>
<evidence type="ECO:0000256" key="2">
    <source>
        <dbReference type="SAM" id="Phobius"/>
    </source>
</evidence>
<name>A0A964USX3_9ACTN</name>
<dbReference type="Proteomes" id="UP000598297">
    <property type="component" value="Unassembled WGS sequence"/>
</dbReference>
<evidence type="ECO:0000256" key="1">
    <source>
        <dbReference type="SAM" id="MobiDB-lite"/>
    </source>
</evidence>
<keyword evidence="2" id="KW-0812">Transmembrane</keyword>
<organism evidence="3 4">
    <name type="scientific">Streptomyces boluensis</name>
    <dbReference type="NCBI Taxonomy" id="1775135"/>
    <lineage>
        <taxon>Bacteria</taxon>
        <taxon>Bacillati</taxon>
        <taxon>Actinomycetota</taxon>
        <taxon>Actinomycetes</taxon>
        <taxon>Kitasatosporales</taxon>
        <taxon>Streptomycetaceae</taxon>
        <taxon>Streptomyces</taxon>
    </lineage>
</organism>
<comment type="caution">
    <text evidence="3">The sequence shown here is derived from an EMBL/GenBank/DDBJ whole genome shotgun (WGS) entry which is preliminary data.</text>
</comment>
<evidence type="ECO:0000313" key="3">
    <source>
        <dbReference type="EMBL" id="NBE54162.1"/>
    </source>
</evidence>
<evidence type="ECO:0000313" key="4">
    <source>
        <dbReference type="Proteomes" id="UP000598297"/>
    </source>
</evidence>
<dbReference type="AlphaFoldDB" id="A0A964USX3"/>
<accession>A0A964USX3</accession>
<gene>
    <name evidence="3" type="ORF">GUY60_22635</name>
</gene>
<sequence>MSDMSASAAANQAMTHLVPLAKEIDENKVTPGVLGFIVFAALAVGVWMLMKSMNRHMGRVNFEEAPEGPAEESAPAGAAGGKGEKK</sequence>
<feature type="transmembrane region" description="Helical" evidence="2">
    <location>
        <begin position="29"/>
        <end position="49"/>
    </location>
</feature>
<dbReference type="OrthoDB" id="3830620at2"/>